<organism evidence="7 8">
    <name type="scientific">[Candida] subhashii</name>
    <dbReference type="NCBI Taxonomy" id="561895"/>
    <lineage>
        <taxon>Eukaryota</taxon>
        <taxon>Fungi</taxon>
        <taxon>Dikarya</taxon>
        <taxon>Ascomycota</taxon>
        <taxon>Saccharomycotina</taxon>
        <taxon>Pichiomycetes</taxon>
        <taxon>Debaryomycetaceae</taxon>
        <taxon>Spathaspora</taxon>
    </lineage>
</organism>
<comment type="caution">
    <text evidence="7">The sequence shown here is derived from an EMBL/GenBank/DDBJ whole genome shotgun (WGS) entry which is preliminary data.</text>
</comment>
<evidence type="ECO:0000313" key="8">
    <source>
        <dbReference type="Proteomes" id="UP000694255"/>
    </source>
</evidence>
<dbReference type="RefSeq" id="XP_049262345.1">
    <property type="nucleotide sequence ID" value="XM_049408325.1"/>
</dbReference>
<evidence type="ECO:0000256" key="5">
    <source>
        <dbReference type="RuleBase" id="RU361209"/>
    </source>
</evidence>
<feature type="chain" id="PRO_5035339698" description="1,3-beta-glucanosyltransferase" evidence="5">
    <location>
        <begin position="19"/>
        <end position="567"/>
    </location>
</feature>
<dbReference type="FunFam" id="3.20.20.80:FF:000038">
    <property type="entry name" value="1,3-beta-glucanosyltransferase"/>
    <property type="match status" value="1"/>
</dbReference>
<comment type="similarity">
    <text evidence="1 5">Belongs to the glycosyl hydrolase 72 family.</text>
</comment>
<protein>
    <recommendedName>
        <fullName evidence="5">1,3-beta-glucanosyltransferase</fullName>
        <ecNumber evidence="5">2.4.1.-</ecNumber>
    </recommendedName>
</protein>
<evidence type="ECO:0000259" key="6">
    <source>
        <dbReference type="SMART" id="SM00768"/>
    </source>
</evidence>
<dbReference type="PANTHER" id="PTHR31468">
    <property type="entry name" value="1,3-BETA-GLUCANOSYLTRANSFERASE GAS1"/>
    <property type="match status" value="1"/>
</dbReference>
<dbReference type="Proteomes" id="UP000694255">
    <property type="component" value="Unassembled WGS sequence"/>
</dbReference>
<sequence length="567" mass="64008">MIIQLVFTLLSLITLINALTGNHSLEATYEEDVHTIQTIKVVGNKFFLSQTGEQFFIKGISYQKTRQEGEMYDNSKEPHYIDSMANPFSCLRDLEYLKELGVNLVRVYQILPTANHDVCMNAFAEAGIYVLADLSEPYLSIRRDFPHWDTQLLSRYQQVIDSMHKYDNVLGFFAGNEVTNSPMTTAASPFVRAAIRDSKAYIKKKGYRKIPIGYASNDDTAFRDNLANYFVCNIDGSDDGSVDFFAINVYEWCGYSTYSTSGYRHLTVEFSDFPVPIFFSEYGCNIVSPRPFTEVEAIYGTTMSKVFSGGIAYEYYEEVNHYGIVIEKKDGQIVKLADFDTLKFRLESAAPKGISIDQVSKPAEIVCNKPDGLWDVSFSLPHAPDEGKCECLLKSLDCIIPKDRAFDEVSFLSKICQEVDCDAISADGRLGKYGLYSDCDSRTRASLILNDFYHDANESQEVCYNGYGEVIRKDQSLGLNALFSSDGRNCYKVLNPKLLDEEKLSNVSAIPVVSTNKTKLPEEFKKEHNKKKLNATISVNSSDGERVFIHCWYCFLQAIIALVTFLI</sequence>
<dbReference type="InterPro" id="IPR012946">
    <property type="entry name" value="X8"/>
</dbReference>
<dbReference type="GO" id="GO:0005886">
    <property type="term" value="C:plasma membrane"/>
    <property type="evidence" value="ECO:0007669"/>
    <property type="project" value="UniProtKB-SubCell"/>
</dbReference>
<dbReference type="Pfam" id="PF03198">
    <property type="entry name" value="Glyco_hydro_72"/>
    <property type="match status" value="1"/>
</dbReference>
<keyword evidence="8" id="KW-1185">Reference proteome</keyword>
<dbReference type="GO" id="GO:0098552">
    <property type="term" value="C:side of membrane"/>
    <property type="evidence" value="ECO:0007669"/>
    <property type="project" value="UniProtKB-KW"/>
</dbReference>
<dbReference type="GO" id="GO:0030445">
    <property type="term" value="C:yeast-form cell wall"/>
    <property type="evidence" value="ECO:0007669"/>
    <property type="project" value="UniProtKB-ARBA"/>
</dbReference>
<dbReference type="PANTHER" id="PTHR31468:SF10">
    <property type="entry name" value="1,3-BETA-GLUCANOSYLTRANSFERASE GAS2"/>
    <property type="match status" value="1"/>
</dbReference>
<dbReference type="GO" id="GO:0071970">
    <property type="term" value="P:fungal-type cell wall (1-&gt;3)-beta-D-glucan biosynthetic process"/>
    <property type="evidence" value="ECO:0007669"/>
    <property type="project" value="TreeGrafter"/>
</dbReference>
<feature type="domain" description="X8" evidence="6">
    <location>
        <begin position="396"/>
        <end position="492"/>
    </location>
</feature>
<dbReference type="SMART" id="SM00768">
    <property type="entry name" value="X8"/>
    <property type="match status" value="1"/>
</dbReference>
<dbReference type="GO" id="GO:0042124">
    <property type="term" value="F:1,3-beta-glucanosyltransferase activity"/>
    <property type="evidence" value="ECO:0007669"/>
    <property type="project" value="TreeGrafter"/>
</dbReference>
<keyword evidence="5" id="KW-0449">Lipoprotein</keyword>
<keyword evidence="5" id="KW-0336">GPI-anchor</keyword>
<gene>
    <name evidence="7" type="ORF">J8A68_004374</name>
</gene>
<keyword evidence="3" id="KW-1015">Disulfide bond</keyword>
<name>A0A8J5QFQ1_9ASCO</name>
<dbReference type="EC" id="2.4.1.-" evidence="5"/>
<dbReference type="Pfam" id="PF07983">
    <property type="entry name" value="X8"/>
    <property type="match status" value="1"/>
</dbReference>
<accession>A0A8J5QFQ1</accession>
<reference evidence="7 8" key="1">
    <citation type="journal article" date="2021" name="DNA Res.">
        <title>Genome analysis of Candida subhashii reveals its hybrid nature and dual mitochondrial genome conformations.</title>
        <authorList>
            <person name="Mixao V."/>
            <person name="Hegedusova E."/>
            <person name="Saus E."/>
            <person name="Pryszcz L.P."/>
            <person name="Cillingova A."/>
            <person name="Nosek J."/>
            <person name="Gabaldon T."/>
        </authorList>
    </citation>
    <scope>NUCLEOTIDE SEQUENCE [LARGE SCALE GENOMIC DNA]</scope>
    <source>
        <strain evidence="7 8">CBS 10753</strain>
    </source>
</reference>
<keyword evidence="4" id="KW-0325">Glycoprotein</keyword>
<keyword evidence="5" id="KW-0472">Membrane</keyword>
<dbReference type="OrthoDB" id="421038at2759"/>
<evidence type="ECO:0000313" key="7">
    <source>
        <dbReference type="EMBL" id="KAG7662112.1"/>
    </source>
</evidence>
<dbReference type="AlphaFoldDB" id="A0A8J5QFQ1"/>
<evidence type="ECO:0000256" key="1">
    <source>
        <dbReference type="ARBA" id="ARBA00007528"/>
    </source>
</evidence>
<dbReference type="GO" id="GO:1903561">
    <property type="term" value="C:extracellular vesicle"/>
    <property type="evidence" value="ECO:0007669"/>
    <property type="project" value="UniProtKB-ARBA"/>
</dbReference>
<comment type="subcellular location">
    <subcellularLocation>
        <location evidence="5">Cell membrane</location>
        <topology evidence="5">Lipid-anchor</topology>
        <topology evidence="5">GPI-anchor</topology>
    </subcellularLocation>
</comment>
<evidence type="ECO:0000256" key="3">
    <source>
        <dbReference type="ARBA" id="ARBA00023157"/>
    </source>
</evidence>
<comment type="function">
    <text evidence="5">Splits internally a 1,3-beta-glucan molecule and transfers the newly generated reducing end (the donor) to the non-reducing end of another 1,3-beta-glucan molecule (the acceptor) forming a 1,3-beta linkage, resulting in the elongation of 1,3-beta-glucan chains in the cell wall.</text>
</comment>
<dbReference type="InterPro" id="IPR004886">
    <property type="entry name" value="Glucanosyltransferase"/>
</dbReference>
<evidence type="ECO:0000256" key="2">
    <source>
        <dbReference type="ARBA" id="ARBA00022729"/>
    </source>
</evidence>
<dbReference type="GO" id="GO:0031505">
    <property type="term" value="P:fungal-type cell wall organization"/>
    <property type="evidence" value="ECO:0007669"/>
    <property type="project" value="UniProtKB-ARBA"/>
</dbReference>
<dbReference type="EMBL" id="JAGSYN010000184">
    <property type="protein sequence ID" value="KAG7662112.1"/>
    <property type="molecule type" value="Genomic_DNA"/>
</dbReference>
<proteinExistence type="inferred from homology"/>
<feature type="signal peptide" evidence="5">
    <location>
        <begin position="1"/>
        <end position="18"/>
    </location>
</feature>
<dbReference type="GeneID" id="73471174"/>
<evidence type="ECO:0000256" key="4">
    <source>
        <dbReference type="ARBA" id="ARBA00023180"/>
    </source>
</evidence>
<keyword evidence="5" id="KW-0808">Transferase</keyword>
<keyword evidence="2 5" id="KW-0732">Signal</keyword>